<organism evidence="1 2">
    <name type="scientific">Iphiclides podalirius</name>
    <name type="common">scarce swallowtail</name>
    <dbReference type="NCBI Taxonomy" id="110791"/>
    <lineage>
        <taxon>Eukaryota</taxon>
        <taxon>Metazoa</taxon>
        <taxon>Ecdysozoa</taxon>
        <taxon>Arthropoda</taxon>
        <taxon>Hexapoda</taxon>
        <taxon>Insecta</taxon>
        <taxon>Pterygota</taxon>
        <taxon>Neoptera</taxon>
        <taxon>Endopterygota</taxon>
        <taxon>Lepidoptera</taxon>
        <taxon>Glossata</taxon>
        <taxon>Ditrysia</taxon>
        <taxon>Papilionoidea</taxon>
        <taxon>Papilionidae</taxon>
        <taxon>Papilioninae</taxon>
        <taxon>Iphiclides</taxon>
    </lineage>
</organism>
<evidence type="ECO:0000313" key="2">
    <source>
        <dbReference type="Proteomes" id="UP000837857"/>
    </source>
</evidence>
<dbReference type="Proteomes" id="UP000837857">
    <property type="component" value="Chromosome 6"/>
</dbReference>
<feature type="non-terminal residue" evidence="1">
    <location>
        <position position="141"/>
    </location>
</feature>
<accession>A0ABN8IY87</accession>
<reference evidence="1" key="1">
    <citation type="submission" date="2022-03" db="EMBL/GenBank/DDBJ databases">
        <authorList>
            <person name="Martin H S."/>
        </authorList>
    </citation>
    <scope>NUCLEOTIDE SEQUENCE</scope>
</reference>
<dbReference type="EMBL" id="OW152818">
    <property type="protein sequence ID" value="CAH2071204.1"/>
    <property type="molecule type" value="Genomic_DNA"/>
</dbReference>
<gene>
    <name evidence="1" type="ORF">IPOD504_LOCUS15028</name>
</gene>
<proteinExistence type="predicted"/>
<protein>
    <submittedName>
        <fullName evidence="1">Uncharacterized protein</fullName>
    </submittedName>
</protein>
<name>A0ABN8IY87_9NEOP</name>
<keyword evidence="2" id="KW-1185">Reference proteome</keyword>
<sequence>MLAPGSPYRLTDGQRGGRLSGLLTDHCPTDLRRSPQKAMLARCSLEVRKKKLAEFLRNPPFVTHCIMPRVDCVEYAYGSRIVSTDRMGVVILFTIRSDFPYNLHNGSYGIESLCSDAARGAQLLQSPPPPLHFNTWEGSVF</sequence>
<evidence type="ECO:0000313" key="1">
    <source>
        <dbReference type="EMBL" id="CAH2071204.1"/>
    </source>
</evidence>